<reference evidence="1" key="1">
    <citation type="submission" date="2018-11" db="EMBL/GenBank/DDBJ databases">
        <title>The sequence and de novo assembly of Larimichthys crocea genome using PacBio and Hi-C technologies.</title>
        <authorList>
            <person name="Xu P."/>
            <person name="Chen B."/>
            <person name="Zhou Z."/>
            <person name="Ke Q."/>
            <person name="Wu Y."/>
            <person name="Bai H."/>
            <person name="Pu F."/>
        </authorList>
    </citation>
    <scope>NUCLEOTIDE SEQUENCE</scope>
    <source>
        <tissue evidence="1">Muscle</tissue>
    </source>
</reference>
<evidence type="ECO:0000313" key="2">
    <source>
        <dbReference type="Proteomes" id="UP000793456"/>
    </source>
</evidence>
<protein>
    <submittedName>
        <fullName evidence="1">Uncharacterized protein</fullName>
    </submittedName>
</protein>
<keyword evidence="2" id="KW-1185">Reference proteome</keyword>
<organism evidence="1 2">
    <name type="scientific">Larimichthys crocea</name>
    <name type="common">Large yellow croaker</name>
    <name type="synonym">Pseudosciaena crocea</name>
    <dbReference type="NCBI Taxonomy" id="215358"/>
    <lineage>
        <taxon>Eukaryota</taxon>
        <taxon>Metazoa</taxon>
        <taxon>Chordata</taxon>
        <taxon>Craniata</taxon>
        <taxon>Vertebrata</taxon>
        <taxon>Euteleostomi</taxon>
        <taxon>Actinopterygii</taxon>
        <taxon>Neopterygii</taxon>
        <taxon>Teleostei</taxon>
        <taxon>Neoteleostei</taxon>
        <taxon>Acanthomorphata</taxon>
        <taxon>Eupercaria</taxon>
        <taxon>Sciaenidae</taxon>
        <taxon>Larimichthys</taxon>
    </lineage>
</organism>
<evidence type="ECO:0000313" key="1">
    <source>
        <dbReference type="EMBL" id="TMS10953.1"/>
    </source>
</evidence>
<gene>
    <name evidence="1" type="ORF">E3U43_019946</name>
</gene>
<comment type="caution">
    <text evidence="1">The sequence shown here is derived from an EMBL/GenBank/DDBJ whole genome shotgun (WGS) entry which is preliminary data.</text>
</comment>
<dbReference type="EMBL" id="CM011687">
    <property type="protein sequence ID" value="TMS10953.1"/>
    <property type="molecule type" value="Genomic_DNA"/>
</dbReference>
<sequence length="102" mass="11621">MEHLCSNPLHLPLISPPCHSIPGKTHLQMPHPLKDKNRFEAIFITTAPKIKNSKSTFTTFYIDPPPFPPISYDTLCMCSLTAVYINQYIYQTAAAYCVCRFE</sequence>
<name>A0ACD3QUY5_LARCR</name>
<proteinExistence type="predicted"/>
<dbReference type="Proteomes" id="UP000793456">
    <property type="component" value="Chromosome XIV"/>
</dbReference>
<accession>A0ACD3QUY5</accession>